<evidence type="ECO:0000313" key="2">
    <source>
        <dbReference type="EMBL" id="GIM12395.1"/>
    </source>
</evidence>
<dbReference type="EMBL" id="BNCQ01000043">
    <property type="protein sequence ID" value="GIM12395.1"/>
    <property type="molecule type" value="Genomic_DNA"/>
</dbReference>
<evidence type="ECO:0000313" key="1">
    <source>
        <dbReference type="EMBL" id="GIL90653.1"/>
    </source>
</evidence>
<comment type="caution">
    <text evidence="2">The sequence shown here is derived from an EMBL/GenBank/DDBJ whole genome shotgun (WGS) entry which is preliminary data.</text>
</comment>
<gene>
    <name evidence="1" type="ORF">Vretifemale_18352</name>
    <name evidence="2" type="ORF">Vretimale_15730</name>
</gene>
<accession>A0A8J4GRF6</accession>
<sequence length="139" mass="15417">MPLDFRHADTLVSLGTVSSREVIVHMSDYVPPSEVVRHIIHTYGNQDFGAFRSTLLGLLSSCAYEQAIMSNTQRLISRGSSHHTSTLPMLFRCIIPFPLRQRLALATGCLPRSALRSKPEAEPYASELDAGICEMRGGW</sequence>
<protein>
    <submittedName>
        <fullName evidence="2">Uncharacterized protein</fullName>
    </submittedName>
</protein>
<keyword evidence="4" id="KW-1185">Reference proteome</keyword>
<name>A0A8J4GRF6_9CHLO</name>
<dbReference type="GO" id="GO:0030897">
    <property type="term" value="C:HOPS complex"/>
    <property type="evidence" value="ECO:0007669"/>
    <property type="project" value="TreeGrafter"/>
</dbReference>
<dbReference type="InterPro" id="IPR045111">
    <property type="entry name" value="Vps41/Vps8"/>
</dbReference>
<evidence type="ECO:0000313" key="4">
    <source>
        <dbReference type="Proteomes" id="UP000747110"/>
    </source>
</evidence>
<dbReference type="GO" id="GO:0005770">
    <property type="term" value="C:late endosome"/>
    <property type="evidence" value="ECO:0007669"/>
    <property type="project" value="TreeGrafter"/>
</dbReference>
<reference evidence="2" key="1">
    <citation type="journal article" date="2021" name="Proc. Natl. Acad. Sci. U.S.A.">
        <title>Three genomes in the algal genus Volvox reveal the fate of a haploid sex-determining region after a transition to homothallism.</title>
        <authorList>
            <person name="Yamamoto K."/>
            <person name="Hamaji T."/>
            <person name="Kawai-Toyooka H."/>
            <person name="Matsuzaki R."/>
            <person name="Takahashi F."/>
            <person name="Nishimura Y."/>
            <person name="Kawachi M."/>
            <person name="Noguchi H."/>
            <person name="Minakuchi Y."/>
            <person name="Umen J.G."/>
            <person name="Toyoda A."/>
            <person name="Nozaki H."/>
        </authorList>
    </citation>
    <scope>NUCLEOTIDE SEQUENCE</scope>
    <source>
        <strain evidence="2">NIES-3785</strain>
        <strain evidence="1">NIES-3786</strain>
    </source>
</reference>
<dbReference type="PANTHER" id="PTHR12616">
    <property type="entry name" value="VACUOLAR PROTEIN SORTING VPS41"/>
    <property type="match status" value="1"/>
</dbReference>
<proteinExistence type="predicted"/>
<dbReference type="GO" id="GO:0006623">
    <property type="term" value="P:protein targeting to vacuole"/>
    <property type="evidence" value="ECO:0007669"/>
    <property type="project" value="InterPro"/>
</dbReference>
<dbReference type="PANTHER" id="PTHR12616:SF8">
    <property type="entry name" value="VACUOLAR PROTEIN SORTING-ASSOCIATED PROTEIN 8 HOMOLOG"/>
    <property type="match status" value="1"/>
</dbReference>
<dbReference type="GO" id="GO:0034058">
    <property type="term" value="P:endosomal vesicle fusion"/>
    <property type="evidence" value="ECO:0007669"/>
    <property type="project" value="TreeGrafter"/>
</dbReference>
<dbReference type="OrthoDB" id="1609360at2759"/>
<dbReference type="AlphaFoldDB" id="A0A8J4GRF6"/>
<dbReference type="Proteomes" id="UP000722791">
    <property type="component" value="Unassembled WGS sequence"/>
</dbReference>
<evidence type="ECO:0000313" key="3">
    <source>
        <dbReference type="Proteomes" id="UP000722791"/>
    </source>
</evidence>
<organism evidence="2 3">
    <name type="scientific">Volvox reticuliferus</name>
    <dbReference type="NCBI Taxonomy" id="1737510"/>
    <lineage>
        <taxon>Eukaryota</taxon>
        <taxon>Viridiplantae</taxon>
        <taxon>Chlorophyta</taxon>
        <taxon>core chlorophytes</taxon>
        <taxon>Chlorophyceae</taxon>
        <taxon>CS clade</taxon>
        <taxon>Chlamydomonadales</taxon>
        <taxon>Volvocaceae</taxon>
        <taxon>Volvox</taxon>
    </lineage>
</organism>
<dbReference type="EMBL" id="BNCP01000059">
    <property type="protein sequence ID" value="GIL90653.1"/>
    <property type="molecule type" value="Genomic_DNA"/>
</dbReference>
<dbReference type="Proteomes" id="UP000747110">
    <property type="component" value="Unassembled WGS sequence"/>
</dbReference>